<dbReference type="Proteomes" id="UP000887563">
    <property type="component" value="Unplaced"/>
</dbReference>
<feature type="compositionally biased region" description="Low complexity" evidence="2">
    <location>
        <begin position="148"/>
        <end position="165"/>
    </location>
</feature>
<dbReference type="GO" id="GO:0000978">
    <property type="term" value="F:RNA polymerase II cis-regulatory region sequence-specific DNA binding"/>
    <property type="evidence" value="ECO:0007669"/>
    <property type="project" value="TreeGrafter"/>
</dbReference>
<feature type="compositionally biased region" description="Low complexity" evidence="2">
    <location>
        <begin position="512"/>
        <end position="526"/>
    </location>
</feature>
<organism evidence="4 5">
    <name type="scientific">Meloidogyne incognita</name>
    <name type="common">Southern root-knot nematode worm</name>
    <name type="synonym">Oxyuris incognita</name>
    <dbReference type="NCBI Taxonomy" id="6306"/>
    <lineage>
        <taxon>Eukaryota</taxon>
        <taxon>Metazoa</taxon>
        <taxon>Ecdysozoa</taxon>
        <taxon>Nematoda</taxon>
        <taxon>Chromadorea</taxon>
        <taxon>Rhabditida</taxon>
        <taxon>Tylenchina</taxon>
        <taxon>Tylenchomorpha</taxon>
        <taxon>Tylenchoidea</taxon>
        <taxon>Meloidogynidae</taxon>
        <taxon>Meloidogyninae</taxon>
        <taxon>Meloidogyne</taxon>
        <taxon>Meloidogyne incognita group</taxon>
    </lineage>
</organism>
<dbReference type="Pfam" id="PF25340">
    <property type="entry name" value="BCD_RFX"/>
    <property type="match status" value="1"/>
</dbReference>
<feature type="region of interest" description="Disordered" evidence="2">
    <location>
        <begin position="1"/>
        <end position="86"/>
    </location>
</feature>
<feature type="compositionally biased region" description="Polar residues" evidence="2">
    <location>
        <begin position="492"/>
        <end position="501"/>
    </location>
</feature>
<feature type="compositionally biased region" description="Polar residues" evidence="2">
    <location>
        <begin position="312"/>
        <end position="322"/>
    </location>
</feature>
<name>A0A914LI64_MELIC</name>
<dbReference type="Gene3D" id="1.10.10.10">
    <property type="entry name" value="Winged helix-like DNA-binding domain superfamily/Winged helix DNA-binding domain"/>
    <property type="match status" value="1"/>
</dbReference>
<evidence type="ECO:0000313" key="5">
    <source>
        <dbReference type="WBParaSite" id="Minc3s00525g13746"/>
    </source>
</evidence>
<dbReference type="FunFam" id="1.10.10.10:FF:000422">
    <property type="entry name" value="DNA-binding protein RFX7"/>
    <property type="match status" value="1"/>
</dbReference>
<dbReference type="Pfam" id="PF02257">
    <property type="entry name" value="RFX_DNA_binding"/>
    <property type="match status" value="1"/>
</dbReference>
<feature type="region of interest" description="Disordered" evidence="2">
    <location>
        <begin position="278"/>
        <end position="299"/>
    </location>
</feature>
<feature type="compositionally biased region" description="Low complexity" evidence="2">
    <location>
        <begin position="54"/>
        <end position="86"/>
    </location>
</feature>
<keyword evidence="1" id="KW-0238">DNA-binding</keyword>
<evidence type="ECO:0000313" key="4">
    <source>
        <dbReference type="Proteomes" id="UP000887563"/>
    </source>
</evidence>
<dbReference type="AlphaFoldDB" id="A0A914LI64"/>
<feature type="region of interest" description="Disordered" evidence="2">
    <location>
        <begin position="311"/>
        <end position="379"/>
    </location>
</feature>
<sequence>MELPPFLAPCPSSFISPSSSSSSSTSSNSSSSPSFGGILPPVNLLGNTRSQPINNNLTSTNNNQQQCSTNLSIHSSSQLSSSSSSCSHQHHHPSSCWTLYSQETDNNNNNNTNGGFQPPPPPPHQHGNGGTYSRISCMIDPSGRQQHPSSSSISSTPSPGTSSSTAIVNRPCGRIIGEEGVTAAKLDLSRSYVIGTMGGQQQQQQATLAAVSSSTPITFHILTANSLLQQQQNNPEQHPHHQLQQQEQQHQINYFSTGRRQIQQQQILQQQQLIEASHYHQHTSQHPLNPQQQPPTSTLLQSPHTFVLRRSGVNNQRKSPNISVDEVEGGGGGGGENNNRQIIIIDEDINSENEGKRTKNCSKNDNEGEQNNQNNIAKAPPETLEWIKANYELVEGASLPRNILYEQYKDHCTELGFTQVNAASFGKLIRQVFNQKLSTRRLGTRGNSKYHYNGICLKQNSPLRATMSADELERMMNGSQQPHKNSQRSQRKQQFNNNNLQKSKRKIEREINSNNLNNFSSSAATSPCEEREDSINIELEQQYQQQQSPPIIYPSNINHHNQQHQPTTTTLNTSSSLSPPTFLLPPPQLNDLIEIKEGGLRLPEIELPILDECILLGYGLSVGHVLKFFDEYREHSRKILNCVKDFRLKLIEQLWISFWQKNNVCNADIEQCQQRGRNINEENNVELGLMRGAPILDNRSLCRLCSLPEIISYVETFDLKFYQIILDFFFSSPLRIPLESDLCNNLRNFGKSIEFWMENALGGGNNSNLNYLIPPAFKKAKLECIRLLANSLTRLSSFVHLAITARSVLQNKEQVKKVHDDFNRVDFGVFHWQADWLCSSNSSLNKNSFQESTELNESFCNCNVLARELVGQFRERLSRHCSIEEWADWLESIVDKALNFPKTFKYSPQQIASKGKRFLLAWTLHSSLLLKEITLHSSTSFGEFHLVRLVFDDYLLIIMERKLAKILGKLPIELMAPEWLQMEASLNQAQQQNSTPITLKEKTSLNFSSSPNNPPIVSTSSSLVHLLPSSTTQHYQNFYSTNIQQQQQKQQHQQTNTTTHYPMVEKLPLPGPEPPLDMLNVNGEEEDVDYQQETAAINLTQEALTPPQIQKEIQNKYKKIINETGGTSTTTTTIHYILVEEQRRGEEILGLDTEMEEIDEDNYEKEENEEGFVVIKKQRKIQEIKQNNDFNNNDNILMKK</sequence>
<dbReference type="WBParaSite" id="Minc3s00525g13746">
    <property type="protein sequence ID" value="Minc3s00525g13746"/>
    <property type="gene ID" value="Minc3s00525g13746"/>
</dbReference>
<keyword evidence="4" id="KW-1185">Reference proteome</keyword>
<feature type="domain" description="RFX-type winged-helix" evidence="3">
    <location>
        <begin position="383"/>
        <end position="459"/>
    </location>
</feature>
<dbReference type="SUPFAM" id="SSF46785">
    <property type="entry name" value="Winged helix' DNA-binding domain"/>
    <property type="match status" value="1"/>
</dbReference>
<feature type="compositionally biased region" description="Low complexity" evidence="2">
    <location>
        <begin position="11"/>
        <end position="34"/>
    </location>
</feature>
<accession>A0A914LI64</accession>
<dbReference type="InterPro" id="IPR036390">
    <property type="entry name" value="WH_DNA-bd_sf"/>
</dbReference>
<feature type="compositionally biased region" description="Low complexity" evidence="2">
    <location>
        <begin position="541"/>
        <end position="578"/>
    </location>
</feature>
<feature type="compositionally biased region" description="Low complexity" evidence="2">
    <location>
        <begin position="290"/>
        <end position="299"/>
    </location>
</feature>
<proteinExistence type="predicted"/>
<feature type="compositionally biased region" description="Basic and acidic residues" evidence="2">
    <location>
        <begin position="353"/>
        <end position="366"/>
    </location>
</feature>
<dbReference type="PANTHER" id="PTHR12619:SF33">
    <property type="entry name" value="RFX, ISOFORM H"/>
    <property type="match status" value="1"/>
</dbReference>
<dbReference type="InterPro" id="IPR003150">
    <property type="entry name" value="DNA-bd_RFX"/>
</dbReference>
<dbReference type="InterPro" id="IPR039779">
    <property type="entry name" value="RFX-like"/>
</dbReference>
<reference evidence="5" key="1">
    <citation type="submission" date="2022-11" db="UniProtKB">
        <authorList>
            <consortium name="WormBaseParasite"/>
        </authorList>
    </citation>
    <scope>IDENTIFICATION</scope>
</reference>
<dbReference type="InterPro" id="IPR057321">
    <property type="entry name" value="RFX1-4/6/8-like_BCD"/>
</dbReference>
<feature type="region of interest" description="Disordered" evidence="2">
    <location>
        <begin position="98"/>
        <end position="167"/>
    </location>
</feature>
<dbReference type="GO" id="GO:0000981">
    <property type="term" value="F:DNA-binding transcription factor activity, RNA polymerase II-specific"/>
    <property type="evidence" value="ECO:0007669"/>
    <property type="project" value="TreeGrafter"/>
</dbReference>
<feature type="region of interest" description="Disordered" evidence="2">
    <location>
        <begin position="476"/>
        <end position="578"/>
    </location>
</feature>
<evidence type="ECO:0000256" key="2">
    <source>
        <dbReference type="SAM" id="MobiDB-lite"/>
    </source>
</evidence>
<dbReference type="PROSITE" id="PS51526">
    <property type="entry name" value="RFX_DBD"/>
    <property type="match status" value="1"/>
</dbReference>
<evidence type="ECO:0000259" key="3">
    <source>
        <dbReference type="PROSITE" id="PS51526"/>
    </source>
</evidence>
<protein>
    <submittedName>
        <fullName evidence="5">RFX-type winged-helix domain-containing protein</fullName>
    </submittedName>
</protein>
<dbReference type="InterPro" id="IPR036388">
    <property type="entry name" value="WH-like_DNA-bd_sf"/>
</dbReference>
<dbReference type="PANTHER" id="PTHR12619">
    <property type="entry name" value="RFX TRANSCRIPTION FACTOR FAMILY"/>
    <property type="match status" value="1"/>
</dbReference>
<evidence type="ECO:0000256" key="1">
    <source>
        <dbReference type="ARBA" id="ARBA00023125"/>
    </source>
</evidence>
<feature type="compositionally biased region" description="Low complexity" evidence="2">
    <location>
        <begin position="106"/>
        <end position="116"/>
    </location>
</feature>